<feature type="compositionally biased region" description="Basic residues" evidence="1">
    <location>
        <begin position="370"/>
        <end position="382"/>
    </location>
</feature>
<dbReference type="Proteomes" id="UP001295684">
    <property type="component" value="Unassembled WGS sequence"/>
</dbReference>
<reference evidence="2" key="1">
    <citation type="submission" date="2023-07" db="EMBL/GenBank/DDBJ databases">
        <authorList>
            <consortium name="AG Swart"/>
            <person name="Singh M."/>
            <person name="Singh A."/>
            <person name="Seah K."/>
            <person name="Emmerich C."/>
        </authorList>
    </citation>
    <scope>NUCLEOTIDE SEQUENCE</scope>
    <source>
        <strain evidence="2">DP1</strain>
    </source>
</reference>
<evidence type="ECO:0000313" key="2">
    <source>
        <dbReference type="EMBL" id="CAI2377269.1"/>
    </source>
</evidence>
<feature type="region of interest" description="Disordered" evidence="1">
    <location>
        <begin position="336"/>
        <end position="382"/>
    </location>
</feature>
<feature type="compositionally biased region" description="Basic and acidic residues" evidence="1">
    <location>
        <begin position="348"/>
        <end position="362"/>
    </location>
</feature>
<feature type="compositionally biased region" description="Basic residues" evidence="1">
    <location>
        <begin position="1"/>
        <end position="11"/>
    </location>
</feature>
<keyword evidence="3" id="KW-1185">Reference proteome</keyword>
<feature type="compositionally biased region" description="Basic residues" evidence="1">
    <location>
        <begin position="180"/>
        <end position="198"/>
    </location>
</feature>
<dbReference type="AlphaFoldDB" id="A0AAD2D1D2"/>
<gene>
    <name evidence="2" type="ORF">ECRASSUSDP1_LOCUS18652</name>
</gene>
<protein>
    <submittedName>
        <fullName evidence="2">Uncharacterized protein</fullName>
    </submittedName>
</protein>
<feature type="region of interest" description="Disordered" evidence="1">
    <location>
        <begin position="133"/>
        <end position="162"/>
    </location>
</feature>
<sequence>MNPLITKKKGKGCGSGNRSNMKGSALKNISFISDAKEDLQKFNFSSKGNSSKRKSKKNLDMTNTYQIIKMNRSQLLDKIEQNTSYQAMEFDNYSMFQKPKPTQEYKTHDGRKVNEQRSLKRLKQNSMREFTNTLTRVKSKQLTQRSKAQPRHSSSNQNLTKMNRTHTKVFLDNHIISPSSKRRNKKTIQKSQGHLKKRYAPMQVKKNKENSLEFYPAVSKTNANSKNKIRVDYKKALQELKNQARRNNSKSTDRKPKVKVTSKMVKQPRNKSPEERNQINKNNLKAFNNWNIVNKNLPDVKHPNLDVNTTSSILKMIKGLQRGIAKQSIHCRARTSEIGSKNIKKNQRKCDPRAPDEQRIDRNTGTPRKSSCRSQKRSYGRK</sequence>
<evidence type="ECO:0000256" key="1">
    <source>
        <dbReference type="SAM" id="MobiDB-lite"/>
    </source>
</evidence>
<comment type="caution">
    <text evidence="2">The sequence shown here is derived from an EMBL/GenBank/DDBJ whole genome shotgun (WGS) entry which is preliminary data.</text>
</comment>
<feature type="region of interest" description="Disordered" evidence="1">
    <location>
        <begin position="1"/>
        <end position="23"/>
    </location>
</feature>
<organism evidence="2 3">
    <name type="scientific">Euplotes crassus</name>
    <dbReference type="NCBI Taxonomy" id="5936"/>
    <lineage>
        <taxon>Eukaryota</taxon>
        <taxon>Sar</taxon>
        <taxon>Alveolata</taxon>
        <taxon>Ciliophora</taxon>
        <taxon>Intramacronucleata</taxon>
        <taxon>Spirotrichea</taxon>
        <taxon>Hypotrichia</taxon>
        <taxon>Euplotida</taxon>
        <taxon>Euplotidae</taxon>
        <taxon>Moneuplotes</taxon>
    </lineage>
</organism>
<name>A0AAD2D1D2_EUPCR</name>
<accession>A0AAD2D1D2</accession>
<feature type="region of interest" description="Disordered" evidence="1">
    <location>
        <begin position="176"/>
        <end position="198"/>
    </location>
</feature>
<proteinExistence type="predicted"/>
<evidence type="ECO:0000313" key="3">
    <source>
        <dbReference type="Proteomes" id="UP001295684"/>
    </source>
</evidence>
<dbReference type="EMBL" id="CAMPGE010018899">
    <property type="protein sequence ID" value="CAI2377269.1"/>
    <property type="molecule type" value="Genomic_DNA"/>
</dbReference>
<feature type="region of interest" description="Disordered" evidence="1">
    <location>
        <begin position="240"/>
        <end position="282"/>
    </location>
</feature>